<dbReference type="InterPro" id="IPR036397">
    <property type="entry name" value="RNaseH_sf"/>
</dbReference>
<dbReference type="InterPro" id="IPR041577">
    <property type="entry name" value="RT_RNaseH_2"/>
</dbReference>
<evidence type="ECO:0000256" key="15">
    <source>
        <dbReference type="ARBA" id="ARBA00023125"/>
    </source>
</evidence>
<feature type="compositionally biased region" description="Polar residues" evidence="21">
    <location>
        <begin position="1118"/>
        <end position="1133"/>
    </location>
</feature>
<evidence type="ECO:0000256" key="16">
    <source>
        <dbReference type="ARBA" id="ARBA00023163"/>
    </source>
</evidence>
<feature type="coiled-coil region" evidence="20">
    <location>
        <begin position="434"/>
        <end position="468"/>
    </location>
</feature>
<dbReference type="InterPro" id="IPR043502">
    <property type="entry name" value="DNA/RNA_pol_sf"/>
</dbReference>
<dbReference type="InterPro" id="IPR043128">
    <property type="entry name" value="Rev_trsase/Diguanyl_cyclase"/>
</dbReference>
<dbReference type="SUPFAM" id="SSF53098">
    <property type="entry name" value="Ribonuclease H-like"/>
    <property type="match status" value="1"/>
</dbReference>
<evidence type="ECO:0000256" key="10">
    <source>
        <dbReference type="ARBA" id="ARBA00022801"/>
    </source>
</evidence>
<dbReference type="Pfam" id="PF03153">
    <property type="entry name" value="TFIIA"/>
    <property type="match status" value="1"/>
</dbReference>
<dbReference type="Proteomes" id="UP001374535">
    <property type="component" value="Chromosome 8"/>
</dbReference>
<dbReference type="EMBL" id="CP144693">
    <property type="protein sequence ID" value="WVZ00837.1"/>
    <property type="molecule type" value="Genomic_DNA"/>
</dbReference>
<dbReference type="Pfam" id="PF08284">
    <property type="entry name" value="RVP_2"/>
    <property type="match status" value="1"/>
</dbReference>
<dbReference type="SUPFAM" id="SSF50630">
    <property type="entry name" value="Acid proteases"/>
    <property type="match status" value="1"/>
</dbReference>
<dbReference type="Gene3D" id="1.10.287.100">
    <property type="match status" value="1"/>
</dbReference>
<dbReference type="Gene3D" id="2.40.70.10">
    <property type="entry name" value="Acid Proteases"/>
    <property type="match status" value="1"/>
</dbReference>
<keyword evidence="17" id="KW-0233">DNA recombination</keyword>
<dbReference type="GO" id="GO:0003964">
    <property type="term" value="F:RNA-directed DNA polymerase activity"/>
    <property type="evidence" value="ECO:0007669"/>
    <property type="project" value="UniProtKB-KW"/>
</dbReference>
<dbReference type="Pfam" id="PF24626">
    <property type="entry name" value="SH3_Tf2-1"/>
    <property type="match status" value="1"/>
</dbReference>
<keyword evidence="3" id="KW-0645">Protease</keyword>
<evidence type="ECO:0000256" key="2">
    <source>
        <dbReference type="ARBA" id="ARBA00010059"/>
    </source>
</evidence>
<dbReference type="InterPro" id="IPR050951">
    <property type="entry name" value="Retrovirus_Pol_polyprotein"/>
</dbReference>
<dbReference type="GO" id="GO:0015074">
    <property type="term" value="P:DNA integration"/>
    <property type="evidence" value="ECO:0007669"/>
    <property type="project" value="UniProtKB-KW"/>
</dbReference>
<dbReference type="InterPro" id="IPR012337">
    <property type="entry name" value="RNaseH-like_sf"/>
</dbReference>
<dbReference type="GO" id="GO:0046872">
    <property type="term" value="F:metal ion binding"/>
    <property type="evidence" value="ECO:0007669"/>
    <property type="project" value="UniProtKB-KW"/>
</dbReference>
<evidence type="ECO:0000313" key="25">
    <source>
        <dbReference type="Proteomes" id="UP001374535"/>
    </source>
</evidence>
<dbReference type="Gene3D" id="1.10.340.70">
    <property type="match status" value="1"/>
</dbReference>
<dbReference type="PANTHER" id="PTHR37984">
    <property type="entry name" value="PROTEIN CBG26694"/>
    <property type="match status" value="1"/>
</dbReference>
<evidence type="ECO:0000256" key="18">
    <source>
        <dbReference type="ARBA" id="ARBA00023242"/>
    </source>
</evidence>
<feature type="domain" description="Integrase catalytic" evidence="23">
    <location>
        <begin position="2248"/>
        <end position="2337"/>
    </location>
</feature>
<keyword evidence="25" id="KW-1185">Reference proteome</keyword>
<feature type="region of interest" description="Disordered" evidence="21">
    <location>
        <begin position="940"/>
        <end position="961"/>
    </location>
</feature>
<dbReference type="GO" id="GO:0004519">
    <property type="term" value="F:endonuclease activity"/>
    <property type="evidence" value="ECO:0007669"/>
    <property type="project" value="UniProtKB-KW"/>
</dbReference>
<evidence type="ECO:0000259" key="23">
    <source>
        <dbReference type="PROSITE" id="PS50994"/>
    </source>
</evidence>
<dbReference type="InterPro" id="IPR041588">
    <property type="entry name" value="Integrase_H2C2"/>
</dbReference>
<dbReference type="Pfam" id="PF17919">
    <property type="entry name" value="RT_RNaseH_2"/>
    <property type="match status" value="1"/>
</dbReference>
<feature type="coiled-coil region" evidence="20">
    <location>
        <begin position="226"/>
        <end position="274"/>
    </location>
</feature>
<keyword evidence="11" id="KW-0460">Magnesium</keyword>
<dbReference type="FunFam" id="3.10.10.10:FF:000007">
    <property type="entry name" value="Retrovirus-related Pol polyprotein from transposon 17.6-like Protein"/>
    <property type="match status" value="1"/>
</dbReference>
<keyword evidence="20" id="KW-0175">Coiled coil</keyword>
<keyword evidence="13" id="KW-0695">RNA-directed DNA polymerase</keyword>
<evidence type="ECO:0000256" key="17">
    <source>
        <dbReference type="ARBA" id="ARBA00023172"/>
    </source>
</evidence>
<keyword evidence="4" id="KW-0808">Transferase</keyword>
<evidence type="ECO:0000259" key="22">
    <source>
        <dbReference type="PROSITE" id="PS50878"/>
    </source>
</evidence>
<protein>
    <recommendedName>
        <fullName evidence="26">Reverse transcriptase domain-containing protein</fullName>
    </recommendedName>
</protein>
<evidence type="ECO:0000256" key="8">
    <source>
        <dbReference type="ARBA" id="ARBA00022750"/>
    </source>
</evidence>
<dbReference type="GO" id="GO:0006508">
    <property type="term" value="P:proteolysis"/>
    <property type="evidence" value="ECO:0007669"/>
    <property type="project" value="UniProtKB-KW"/>
</dbReference>
<evidence type="ECO:0000256" key="21">
    <source>
        <dbReference type="SAM" id="MobiDB-lite"/>
    </source>
</evidence>
<keyword evidence="8" id="KW-0064">Aspartyl protease</keyword>
<dbReference type="InterPro" id="IPR021109">
    <property type="entry name" value="Peptidase_aspartic_dom_sf"/>
</dbReference>
<feature type="coiled-coil region" evidence="20">
    <location>
        <begin position="340"/>
        <end position="409"/>
    </location>
</feature>
<dbReference type="GO" id="GO:0003677">
    <property type="term" value="F:DNA binding"/>
    <property type="evidence" value="ECO:0007669"/>
    <property type="project" value="UniProtKB-KW"/>
</dbReference>
<feature type="region of interest" description="Disordered" evidence="21">
    <location>
        <begin position="700"/>
        <end position="729"/>
    </location>
</feature>
<dbReference type="CDD" id="cd01647">
    <property type="entry name" value="RT_LTR"/>
    <property type="match status" value="1"/>
</dbReference>
<keyword evidence="12" id="KW-0229">DNA integration</keyword>
<evidence type="ECO:0008006" key="26">
    <source>
        <dbReference type="Google" id="ProtNLM"/>
    </source>
</evidence>
<keyword evidence="10" id="KW-0378">Hydrolase</keyword>
<dbReference type="GO" id="GO:0005672">
    <property type="term" value="C:transcription factor TFIIA complex"/>
    <property type="evidence" value="ECO:0007669"/>
    <property type="project" value="InterPro"/>
</dbReference>
<evidence type="ECO:0000256" key="1">
    <source>
        <dbReference type="ARBA" id="ARBA00004123"/>
    </source>
</evidence>
<evidence type="ECO:0000256" key="7">
    <source>
        <dbReference type="ARBA" id="ARBA00022723"/>
    </source>
</evidence>
<keyword evidence="7" id="KW-0479">Metal-binding</keyword>
<keyword evidence="15" id="KW-0238">DNA-binding</keyword>
<name>A0AAQ3N188_VIGMU</name>
<dbReference type="CDD" id="cd00303">
    <property type="entry name" value="retropepsin_like"/>
    <property type="match status" value="1"/>
</dbReference>
<evidence type="ECO:0000256" key="9">
    <source>
        <dbReference type="ARBA" id="ARBA00022759"/>
    </source>
</evidence>
<dbReference type="InterPro" id="IPR004855">
    <property type="entry name" value="TFIIA_asu/bsu"/>
</dbReference>
<dbReference type="Pfam" id="PF17921">
    <property type="entry name" value="Integrase_H2C2"/>
    <property type="match status" value="1"/>
</dbReference>
<evidence type="ECO:0000256" key="6">
    <source>
        <dbReference type="ARBA" id="ARBA00022722"/>
    </source>
</evidence>
<reference evidence="24 25" key="1">
    <citation type="journal article" date="2023" name="Life. Sci Alliance">
        <title>Evolutionary insights into 3D genome organization and epigenetic landscape of Vigna mungo.</title>
        <authorList>
            <person name="Junaid A."/>
            <person name="Singh B."/>
            <person name="Bhatia S."/>
        </authorList>
    </citation>
    <scope>NUCLEOTIDE SEQUENCE [LARGE SCALE GENOMIC DNA]</scope>
    <source>
        <strain evidence="24">Urdbean</strain>
    </source>
</reference>
<dbReference type="InterPro" id="IPR056924">
    <property type="entry name" value="SH3_Tf2-1"/>
</dbReference>
<feature type="compositionally biased region" description="Basic and acidic residues" evidence="21">
    <location>
        <begin position="1411"/>
        <end position="1429"/>
    </location>
</feature>
<dbReference type="FunFam" id="3.30.70.270:FF:000020">
    <property type="entry name" value="Transposon Tf2-6 polyprotein-like Protein"/>
    <property type="match status" value="1"/>
</dbReference>
<dbReference type="GO" id="GO:0003887">
    <property type="term" value="F:DNA-directed DNA polymerase activity"/>
    <property type="evidence" value="ECO:0007669"/>
    <property type="project" value="UniProtKB-KW"/>
</dbReference>
<accession>A0AAQ3N188</accession>
<dbReference type="PANTHER" id="PTHR37984:SF5">
    <property type="entry name" value="PROTEIN NYNRIN-LIKE"/>
    <property type="match status" value="1"/>
</dbReference>
<dbReference type="FunFam" id="1.10.287.100:FF:000001">
    <property type="entry name" value="Transcription initiation factor IIA subunit"/>
    <property type="match status" value="1"/>
</dbReference>
<organism evidence="24 25">
    <name type="scientific">Vigna mungo</name>
    <name type="common">Black gram</name>
    <name type="synonym">Phaseolus mungo</name>
    <dbReference type="NCBI Taxonomy" id="3915"/>
    <lineage>
        <taxon>Eukaryota</taxon>
        <taxon>Viridiplantae</taxon>
        <taxon>Streptophyta</taxon>
        <taxon>Embryophyta</taxon>
        <taxon>Tracheophyta</taxon>
        <taxon>Spermatophyta</taxon>
        <taxon>Magnoliopsida</taxon>
        <taxon>eudicotyledons</taxon>
        <taxon>Gunneridae</taxon>
        <taxon>Pentapetalae</taxon>
        <taxon>rosids</taxon>
        <taxon>fabids</taxon>
        <taxon>Fabales</taxon>
        <taxon>Fabaceae</taxon>
        <taxon>Papilionoideae</taxon>
        <taxon>50 kb inversion clade</taxon>
        <taxon>NPAAA clade</taxon>
        <taxon>indigoferoid/millettioid clade</taxon>
        <taxon>Phaseoleae</taxon>
        <taxon>Vigna</taxon>
    </lineage>
</organism>
<dbReference type="Gene3D" id="3.30.420.10">
    <property type="entry name" value="Ribonuclease H-like superfamily/Ribonuclease H"/>
    <property type="match status" value="1"/>
</dbReference>
<keyword evidence="6" id="KW-0540">Nuclease</keyword>
<dbReference type="InterPro" id="IPR001584">
    <property type="entry name" value="Integrase_cat-core"/>
</dbReference>
<comment type="subcellular location">
    <subcellularLocation>
        <location evidence="1">Nucleus</location>
    </subcellularLocation>
</comment>
<evidence type="ECO:0000256" key="14">
    <source>
        <dbReference type="ARBA" id="ARBA00022932"/>
    </source>
</evidence>
<dbReference type="GO" id="GO:0006367">
    <property type="term" value="P:transcription initiation at RNA polymerase II promoter"/>
    <property type="evidence" value="ECO:0007669"/>
    <property type="project" value="InterPro"/>
</dbReference>
<dbReference type="Gene3D" id="3.30.70.270">
    <property type="match status" value="2"/>
</dbReference>
<feature type="compositionally biased region" description="Polar residues" evidence="21">
    <location>
        <begin position="700"/>
        <end position="721"/>
    </location>
</feature>
<feature type="compositionally biased region" description="Acidic residues" evidence="21">
    <location>
        <begin position="943"/>
        <end position="961"/>
    </location>
</feature>
<evidence type="ECO:0000256" key="11">
    <source>
        <dbReference type="ARBA" id="ARBA00022842"/>
    </source>
</evidence>
<sequence length="2660" mass="302419">MKIPFCLSPGSNRGPLVCETSADEHSVPIPSVTMEARHASLGRRTLEEIRQKRAAERLSKTSSGADLTKIPSTSELAGMNKAESGNRLSETDFGALLSQLKGLQNKNTELEEENRKITLKLQTMETDNGAMRKQLNDLEQNTVPSLRKALRDVAMEKDAAVVAREDLSAQLRTLKKRLKEAEDEQYRAEEDAAALRAELNLIQQQSMTNTVSTIPSFGNPPDHFQIQRLQKELDDLKLELQRESLLRHQEQEQLAKEQARSASLMSQNEELEEKLKSIPTVAPVMNRELWTFTCIFVGRAEITSISSKYKSNGQNMLDMAALAEDKQKLDIRLHDMALAIERLESSRQKLLMEIDSQSTEIERLFEENSNLSNSYQEAIQASMRWENQVMECLKQNEELRGILDNLRNEQARGLPDYSKNGAHEIPSLGSTEEMTSMKGQLVKEQRRAEALSAEVMQLSAQLEQLKQAYDGLTRFYRPVLRNIESNLIKMKQDNSLALHDDIPVVNVKPLLEDMILQCPQNYFLPFDIISLVKVKQDVSATGGCGSFAVYYHSSARSPCNTDLMLEQQKDKEEADIDTGCTKAFVMAASTSQVYIDVIEDVMVKVRDEFVNNGGPGEEVLKELQAMWESKMMQAGAVLGPIERSTVAKPTPGGPITPVHDLNMPYEGTEEYETETPTAEMLFPPTPLQTPIQTPLPVTGDNSTYNIPTGPSDYPSSGNDNGNADGKGRRPAPYMVKLMVAISSQSSHNLHCYNQCKKTNLQQQPTSPWMNPRPSLDVNVKVFSQKALQLMVGITVAYVEGRDEVDRGTSNQPLTQDFFTMSSGKRKRNDLTSQYNAGGYIPQQDGAGDAALGDFEIEVNGGDISINDHHTISKGKMPADLERLTSTIPQLDGPIPYDEDVLSPPNIYNYGEVFSEDYNISNTPAPPEVPASTPALVAQNEAGNDYDDDDDEPPLNEEDDDDLDDIEQVDDQNTHHLVLAQFDKGWMIILSDMVYLAKHLGDSYQEQRMSNFWPLPDIRDSGISFSPPFVVCGSSSSVHLGALQDSSSGYRHKTLDGRIKENLTLGGIGWLEEREMAVVVLREFGRKFWVKRTILGFSEELGSGHFIKILSLVRPAGLSQTMPPKRNNTTQGEQASEENEETKVGFVAGEVTKLKAVNQTHLENVRTAEQIAILRKEAAENQSKLLNLMLEFTKGREEEDEGQGSVDRRKRFRMKSLDRDDLLEFRQSMKKIELSSFHGEDPVGWIARAEVYFNVQETREAVRVNLAHLCMEGSTIHFFQSLLNEYEERCLRYGGRGEGSVYDQLGSLKQTGSVEDYIRSFEYLITQGLKDDIRARMRSLHVANPLSRGRMMNVARAIEVELSGRSKMWQGRGEPRGEGKTQVGNRPVFSVLGKTGPKQNGGNWRGNGPGPGEKKEWDGQSRTGPKDRGVNHLTYQDLLDRKQKGLCYKCGGVYGPLHRCPVKQLRVIMVNEEIQVACDKGEEEIDNDEEEYEVVAPCTALNICAIVSSNGDQPRTMKLRGMIGEIPMLFLIDSGATHNFISRRLVEALGWKWERTKQKKVLMGDRHKSETQGVCRGIKVRFDEGEFEIDAFLFDLEDMDIILGMSWLMTLGETTVDWKKQIMKVQTNQGERLLRGIPQGNSLIMSVCGVLEDEGKTEDDGLNPERRSVLDNMLQHFSEVFEEPKGLPPVRVKEHQINLRPGQEPINVRPYRYAYHQKNEIEKQVLELMEVGYVQHSQSAYFSPVILVKKKNNKWRMCVDYRALNKATIPDKFPIPVIEELLDELHGARFFSKLDLRSGYHQVMMREEDIPKTAFRTHEGHYEYFVMPFGLMNAPSTFQALMNEVFRALLRQGVLVFFYDILVYSSSWEEHLQLLEKVLGVLRKNQLFANKEKCMFGQESVEYLGHIISIKGVAVDPAKISSVMEWPTPKNVKGVRGFLGLTGYYRKFIKDYGKVARPLTELPKKDGFGWNEKAQESFEELKRRITTAPVLQLPNFDKEFVLECDASGIGIWAILMQGKRPTAYYSKALSPRNLTKSAYERELMAVALAIQHWRPYLLGRKFTVFSDQKSLKQLMQQRITTGAQQNWLAKLLGYNCEIVYKPGKENQGADVLSRSREEMEINSMVYFPIWLDWQELNAEVHEDDKLKKIIEEVKARQGGHDHAGYEYKQGVLYYKNRLIVPEKSAWIPKFLEEFHATPQGGHSGFYRTYRRLVANLYWKGMKKDVQQFVQACDTCQRQKYITAAPSGLLQPLPIPKRIWEDLSIDFITGLPRSRGFEAILVVVDRLSKYCHFVALKHPYTAKVLAEIFVKEVVRLHGIPNSVVSDRDPGTKLQMSTAYHPQSDGQTEVTNRCLETYLRCFITDQPKTWFWFNTTYHESTGMTPFEAVYGRPPPEIVQVVQGEVRDEAVQKDLLERDEVLRQLKAHLLRAQDRMRTQANKHRKERHFDVGDLVFLKLKLNRQQSVMNRVNPKLSARYYGPFEIMEKIGEVAYRLQLPPNSKIHPVFHVSLLKRAVGKYKVEEDLPTGLEDDRAELLIPEVILATRENTKKGRITKQVPVQWKRQNEVIIRSQFPEFSLEDKAILQERGIDRDPNLIGLNEPLIQEETAKHRWGRVYERKKIRKGIGWLEEREMGVVVLRESGRKFWVKRTILDFSEELGSGQ</sequence>
<dbReference type="InterPro" id="IPR000477">
    <property type="entry name" value="RT_dom"/>
</dbReference>
<keyword evidence="9" id="KW-0255">Endonuclease</keyword>
<feature type="region of interest" description="Disordered" evidence="21">
    <location>
        <begin position="1367"/>
        <end position="1429"/>
    </location>
</feature>
<dbReference type="SUPFAM" id="SSF47396">
    <property type="entry name" value="Transcription factor IIA (TFIIA), alpha-helical domain"/>
    <property type="match status" value="1"/>
</dbReference>
<evidence type="ECO:0000256" key="19">
    <source>
        <dbReference type="ARBA" id="ARBA00023268"/>
    </source>
</evidence>
<evidence type="ECO:0000256" key="12">
    <source>
        <dbReference type="ARBA" id="ARBA00022908"/>
    </source>
</evidence>
<evidence type="ECO:0000256" key="20">
    <source>
        <dbReference type="SAM" id="Coils"/>
    </source>
</evidence>
<dbReference type="SUPFAM" id="SSF56672">
    <property type="entry name" value="DNA/RNA polymerases"/>
    <property type="match status" value="1"/>
</dbReference>
<keyword evidence="5" id="KW-0548">Nucleotidyltransferase</keyword>
<feature type="coiled-coil region" evidence="20">
    <location>
        <begin position="93"/>
        <end position="198"/>
    </location>
</feature>
<dbReference type="PROSITE" id="PS50994">
    <property type="entry name" value="INTEGRASE"/>
    <property type="match status" value="1"/>
</dbReference>
<evidence type="ECO:0000256" key="3">
    <source>
        <dbReference type="ARBA" id="ARBA00022670"/>
    </source>
</evidence>
<keyword evidence="16" id="KW-0804">Transcription</keyword>
<dbReference type="Gene3D" id="3.10.10.10">
    <property type="entry name" value="HIV Type 1 Reverse Transcriptase, subunit A, domain 1"/>
    <property type="match status" value="1"/>
</dbReference>
<evidence type="ECO:0000313" key="24">
    <source>
        <dbReference type="EMBL" id="WVZ00837.1"/>
    </source>
</evidence>
<comment type="similarity">
    <text evidence="2">Belongs to the TFIIA subunit 1 family.</text>
</comment>
<evidence type="ECO:0000256" key="13">
    <source>
        <dbReference type="ARBA" id="ARBA00022918"/>
    </source>
</evidence>
<dbReference type="FunFam" id="1.10.340.70:FF:000001">
    <property type="entry name" value="Retrovirus-related Pol polyprotein from transposon gypsy-like Protein"/>
    <property type="match status" value="1"/>
</dbReference>
<dbReference type="GO" id="GO:0006310">
    <property type="term" value="P:DNA recombination"/>
    <property type="evidence" value="ECO:0007669"/>
    <property type="project" value="UniProtKB-KW"/>
</dbReference>
<dbReference type="PROSITE" id="PS50878">
    <property type="entry name" value="RT_POL"/>
    <property type="match status" value="1"/>
</dbReference>
<dbReference type="GO" id="GO:0004190">
    <property type="term" value="F:aspartic-type endopeptidase activity"/>
    <property type="evidence" value="ECO:0007669"/>
    <property type="project" value="UniProtKB-KW"/>
</dbReference>
<proteinExistence type="inferred from homology"/>
<keyword evidence="14" id="KW-0239">DNA-directed DNA polymerase</keyword>
<dbReference type="Pfam" id="PF00078">
    <property type="entry name" value="RVT_1"/>
    <property type="match status" value="1"/>
</dbReference>
<dbReference type="SMART" id="SM01371">
    <property type="entry name" value="TFIIA"/>
    <property type="match status" value="1"/>
</dbReference>
<keyword evidence="19" id="KW-0511">Multifunctional enzyme</keyword>
<dbReference type="Gene3D" id="3.10.20.370">
    <property type="match status" value="1"/>
</dbReference>
<dbReference type="CDD" id="cd09274">
    <property type="entry name" value="RNase_HI_RT_Ty3"/>
    <property type="match status" value="1"/>
</dbReference>
<feature type="region of interest" description="Disordered" evidence="21">
    <location>
        <begin position="1118"/>
        <end position="1140"/>
    </location>
</feature>
<keyword evidence="18" id="KW-0539">Nucleus</keyword>
<gene>
    <name evidence="24" type="ORF">V8G54_026906</name>
</gene>
<evidence type="ECO:0000256" key="4">
    <source>
        <dbReference type="ARBA" id="ARBA00022679"/>
    </source>
</evidence>
<evidence type="ECO:0000256" key="5">
    <source>
        <dbReference type="ARBA" id="ARBA00022695"/>
    </source>
</evidence>
<feature type="domain" description="Reverse transcriptase" evidence="22">
    <location>
        <begin position="1728"/>
        <end position="1907"/>
    </location>
</feature>